<comment type="caution">
    <text evidence="2">The sequence shown here is derived from an EMBL/GenBank/DDBJ whole genome shotgun (WGS) entry which is preliminary data.</text>
</comment>
<accession>W9VAW3</accession>
<sequence>MDTLFLQRTERSPLLEFDFVGRRLRIEGESYPEDAAAFFGPVLKSLESYLSELSVQRPSSPLRLELRMAYFNSSSAKALMNIFQMLESAARQGVPVEVHWYYDPEDETMQEFGEDFSEDLEYARFNLHELEAQPS</sequence>
<dbReference type="eggNOG" id="ENOG50312WH">
    <property type="taxonomic scope" value="Bacteria"/>
</dbReference>
<dbReference type="PATRIC" id="fig|1249627.3.peg.3198"/>
<gene>
    <name evidence="2" type="ORF">D779_3033</name>
</gene>
<feature type="domain" description="SiaC family regulatory phosphoprotein" evidence="1">
    <location>
        <begin position="7"/>
        <end position="129"/>
    </location>
</feature>
<organism evidence="2 3">
    <name type="scientific">Imhoffiella purpurea</name>
    <dbReference type="NCBI Taxonomy" id="1249627"/>
    <lineage>
        <taxon>Bacteria</taxon>
        <taxon>Pseudomonadati</taxon>
        <taxon>Pseudomonadota</taxon>
        <taxon>Gammaproteobacteria</taxon>
        <taxon>Chromatiales</taxon>
        <taxon>Chromatiaceae</taxon>
        <taxon>Imhoffiella</taxon>
    </lineage>
</organism>
<evidence type="ECO:0000313" key="2">
    <source>
        <dbReference type="EMBL" id="EXJ14071.1"/>
    </source>
</evidence>
<dbReference type="Proteomes" id="UP000019460">
    <property type="component" value="Unassembled WGS sequence"/>
</dbReference>
<reference evidence="2 3" key="1">
    <citation type="submission" date="2012-11" db="EMBL/GenBank/DDBJ databases">
        <title>Genome assembly of Thiorhodococcus sp. AK35.</title>
        <authorList>
            <person name="Nupur N."/>
            <person name="Khatri I."/>
            <person name="Subramanian S."/>
            <person name="Pinnaka A."/>
        </authorList>
    </citation>
    <scope>NUCLEOTIDE SEQUENCE [LARGE SCALE GENOMIC DNA]</scope>
    <source>
        <strain evidence="2 3">AK35</strain>
    </source>
</reference>
<evidence type="ECO:0000259" key="1">
    <source>
        <dbReference type="Pfam" id="PF09345"/>
    </source>
</evidence>
<dbReference type="Pfam" id="PF09345">
    <property type="entry name" value="SiaC"/>
    <property type="match status" value="1"/>
</dbReference>
<keyword evidence="3" id="KW-1185">Reference proteome</keyword>
<dbReference type="EMBL" id="AONC01000049">
    <property type="protein sequence ID" value="EXJ14071.1"/>
    <property type="molecule type" value="Genomic_DNA"/>
</dbReference>
<evidence type="ECO:0000313" key="3">
    <source>
        <dbReference type="Proteomes" id="UP000019460"/>
    </source>
</evidence>
<name>W9VAW3_9GAMM</name>
<dbReference type="RefSeq" id="WP_043755793.1">
    <property type="nucleotide sequence ID" value="NZ_AONC01000049.1"/>
</dbReference>
<dbReference type="InterPro" id="IPR018530">
    <property type="entry name" value="SiaC"/>
</dbReference>
<dbReference type="OrthoDB" id="5297629at2"/>
<protein>
    <submittedName>
        <fullName evidence="2">Fe-S oxidoreductase</fullName>
    </submittedName>
</protein>
<proteinExistence type="predicted"/>
<dbReference type="AlphaFoldDB" id="W9VAW3"/>
<dbReference type="STRING" id="1249627.D779_3033"/>